<organism evidence="1 2">
    <name type="scientific">Mycoplasma ovis str. Michigan</name>
    <dbReference type="NCBI Taxonomy" id="1415773"/>
    <lineage>
        <taxon>Bacteria</taxon>
        <taxon>Bacillati</taxon>
        <taxon>Mycoplasmatota</taxon>
        <taxon>Mollicutes</taxon>
        <taxon>Mycoplasmataceae</taxon>
        <taxon>Mycoplasma</taxon>
    </lineage>
</organism>
<reference evidence="1 2" key="1">
    <citation type="journal article" date="2014" name="Genome Announc.">
        <title>Complete Genome Sequence of Mycoplasma ovis Strain Michigan, a Hemoplasma of Sheep with Two Distinct 16S rRNA Genes.</title>
        <authorList>
            <person name="Deshuillers P.L."/>
            <person name="Santos A.P."/>
            <person name="do Nascimento N.C."/>
            <person name="Hampel J.A."/>
            <person name="Bergin I.L."/>
            <person name="Dyson M.C."/>
            <person name="Messick J.B."/>
        </authorList>
    </citation>
    <scope>NUCLEOTIDE SEQUENCE [LARGE SCALE GENOMIC DNA]</scope>
    <source>
        <strain evidence="1 2">Michigan</strain>
    </source>
</reference>
<proteinExistence type="predicted"/>
<sequence>MSILLRTVQIFAGLGGVAVIPLTLSNNSDRLEIKFQDSVGQQISEKMTKILEEKGEKGYKGCVALEGSSHNGIFPFLYVCINSEDLSKPFLFHYDSKVKPFASRISEVKEITYSYSYLGEATLKEGSKKTLRVLPFWMSKWKDKLFKPEEHCKLTKSKDSKYSYQLTCQFNKGSSEKAELTQNI</sequence>
<accession>A0ABM5P127</accession>
<dbReference type="RefSeq" id="WP_024071005.1">
    <property type="nucleotide sequence ID" value="NC_023062.1"/>
</dbReference>
<name>A0ABM5P127_9MOLU</name>
<dbReference type="EMBL" id="CP006935">
    <property type="protein sequence ID" value="AHC40177.1"/>
    <property type="molecule type" value="Genomic_DNA"/>
</dbReference>
<gene>
    <name evidence="1" type="ORF">OVS_01080</name>
</gene>
<dbReference type="Proteomes" id="UP000018745">
    <property type="component" value="Chromosome"/>
</dbReference>
<evidence type="ECO:0000313" key="1">
    <source>
        <dbReference type="EMBL" id="AHC40177.1"/>
    </source>
</evidence>
<keyword evidence="2" id="KW-1185">Reference proteome</keyword>
<evidence type="ECO:0000313" key="2">
    <source>
        <dbReference type="Proteomes" id="UP000018745"/>
    </source>
</evidence>
<protein>
    <submittedName>
        <fullName evidence="1">Uncharacterized protein</fullName>
    </submittedName>
</protein>